<evidence type="ECO:0000256" key="2">
    <source>
        <dbReference type="SAM" id="Phobius"/>
    </source>
</evidence>
<keyword evidence="2" id="KW-0472">Membrane</keyword>
<accession>A0A6N7X9J2</accession>
<proteinExistence type="predicted"/>
<evidence type="ECO:0000256" key="1">
    <source>
        <dbReference type="SAM" id="MobiDB-lite"/>
    </source>
</evidence>
<feature type="region of interest" description="Disordered" evidence="1">
    <location>
        <begin position="314"/>
        <end position="342"/>
    </location>
</feature>
<dbReference type="EMBL" id="VUNA01000015">
    <property type="protein sequence ID" value="MST71193.1"/>
    <property type="molecule type" value="Genomic_DNA"/>
</dbReference>
<evidence type="ECO:0000313" key="3">
    <source>
        <dbReference type="EMBL" id="MST71193.1"/>
    </source>
</evidence>
<dbReference type="AlphaFoldDB" id="A0A6N7X9J2"/>
<evidence type="ECO:0000313" key="4">
    <source>
        <dbReference type="Proteomes" id="UP000469424"/>
    </source>
</evidence>
<gene>
    <name evidence="3" type="ORF">FYJ65_07725</name>
</gene>
<dbReference type="Proteomes" id="UP000469424">
    <property type="component" value="Unassembled WGS sequence"/>
</dbReference>
<organism evidence="3 4">
    <name type="scientific">Mogibacterium kristiansenii</name>
    <dbReference type="NCBI Taxonomy" id="2606708"/>
    <lineage>
        <taxon>Bacteria</taxon>
        <taxon>Bacillati</taxon>
        <taxon>Bacillota</taxon>
        <taxon>Clostridia</taxon>
        <taxon>Peptostreptococcales</taxon>
        <taxon>Anaerovoracaceae</taxon>
        <taxon>Mogibacterium</taxon>
    </lineage>
</organism>
<feature type="transmembrane region" description="Helical" evidence="2">
    <location>
        <begin position="12"/>
        <end position="31"/>
    </location>
</feature>
<protein>
    <submittedName>
        <fullName evidence="3">Uncharacterized protein</fullName>
    </submittedName>
</protein>
<name>A0A6N7X9J2_9FIRM</name>
<keyword evidence="2" id="KW-0812">Transmembrane</keyword>
<keyword evidence="4" id="KW-1185">Reference proteome</keyword>
<keyword evidence="2" id="KW-1133">Transmembrane helix</keyword>
<sequence>MNSKRKYKRGICRTLIVVMMVGLMGGVYPMMRENQACAFTRTMNVNDWLEQCRMVAIKVSNEKAKYHGDPGSPTKKYDKNFNRKHLTKIHRRVQLNCADYASWCLQRYKVLPVGQKFWVQGQSIEGKDKKKVRKNKKFQQIKIAKKGVYASTLVKRKGTKSLKKGDLVSVVKKNGKGHHIQIYAGREEGTGKMLWYMVNNGSICDKNGYLKLSRMLRTVNGQYNGNPRIAMILRIKGLNYTEKFKVTTSHGEHGTIAGARWVKWGKDAEFAVTPEEGYEIAGATVNGKAIEFDPSADSITVKNVRKTSRIRVEFREAPPTEVPDETVKQIPEGGNLNPEEKE</sequence>
<reference evidence="3 4" key="1">
    <citation type="submission" date="2019-08" db="EMBL/GenBank/DDBJ databases">
        <title>In-depth cultivation of the pig gut microbiome towards novel bacterial diversity and tailored functional studies.</title>
        <authorList>
            <person name="Wylensek D."/>
            <person name="Hitch T.C.A."/>
            <person name="Clavel T."/>
        </authorList>
    </citation>
    <scope>NUCLEOTIDE SEQUENCE [LARGE SCALE GENOMIC DNA]</scope>
    <source>
        <strain evidence="3 4">WCA-MUC-591-APC-4B</strain>
    </source>
</reference>
<dbReference type="RefSeq" id="WP_154554752.1">
    <property type="nucleotide sequence ID" value="NZ_VUNA01000015.1"/>
</dbReference>
<comment type="caution">
    <text evidence="3">The sequence shown here is derived from an EMBL/GenBank/DDBJ whole genome shotgun (WGS) entry which is preliminary data.</text>
</comment>